<dbReference type="VEuPathDB" id="VectorBase:ISCW017073"/>
<feature type="region of interest" description="Disordered" evidence="2">
    <location>
        <begin position="172"/>
        <end position="213"/>
    </location>
</feature>
<feature type="compositionally biased region" description="Low complexity" evidence="2">
    <location>
        <begin position="134"/>
        <end position="155"/>
    </location>
</feature>
<dbReference type="Pfam" id="PF14377">
    <property type="entry name" value="UBM"/>
    <property type="match status" value="3"/>
</dbReference>
<proteinExistence type="evidence at protein level"/>
<feature type="region of interest" description="Disordered" evidence="2">
    <location>
        <begin position="305"/>
        <end position="325"/>
    </location>
</feature>
<evidence type="ECO:0000313" key="3">
    <source>
        <dbReference type="EMBL" id="EEC02703.1"/>
    </source>
</evidence>
<dbReference type="InParanoid" id="B7P7Y1"/>
<dbReference type="EMBL" id="ABJB010242538">
    <property type="status" value="NOT_ANNOTATED_CDS"/>
    <property type="molecule type" value="Genomic_DNA"/>
</dbReference>
<dbReference type="STRING" id="6945.B7P7Y1"/>
<accession>B7P7Y1</accession>
<keyword evidence="1" id="KW-0808">Transferase</keyword>
<dbReference type="VEuPathDB" id="VectorBase:ISCI017073"/>
<name>B7P7Y1_IXOSC</name>
<reference evidence="4" key="2">
    <citation type="submission" date="2020-05" db="UniProtKB">
        <authorList>
            <consortium name="EnsemblMetazoa"/>
        </authorList>
    </citation>
    <scope>IDENTIFICATION</scope>
    <source>
        <strain evidence="4">wikel</strain>
    </source>
</reference>
<evidence type="ECO:0000256" key="2">
    <source>
        <dbReference type="SAM" id="MobiDB-lite"/>
    </source>
</evidence>
<dbReference type="EnsemblMetazoa" id="ISCW017073-RA">
    <property type="protein sequence ID" value="ISCW017073-PA"/>
    <property type="gene ID" value="ISCW017073"/>
</dbReference>
<protein>
    <submittedName>
        <fullName evidence="3 4">E3 ubiquitin protein ligase (URE-B1), putative</fullName>
    </submittedName>
</protein>
<keyword evidence="5" id="KW-1185">Reference proteome</keyword>
<sequence length="325" mass="33026">MVLPTYPLAPGSTGDSTNVASATGATAATSQIAESAFSLEPMPNDSSLAGTERLAASIVERVLGPALSMTAEPATSLPQVVHLPSLTIGPPPMSWLEGLGSTALSAVTSALQQSSSCASGLFSTAPCPMDTSEPAATTTTSGSAGGPATTPGGAPFEDFEDTREAVAAVDDVTSETTHGAAEDGDTGVPVPAQPPQQRAGESAGPSASNDYSSILGDVEIPEGVDPSFLAALPENIRQEVIAEQLRLQRLRTRAQQQQQAAAAASADGAATFTEVNPEFLAALPPSIQEEVLAQQRAEQQRLAAQNCNPDVPVDPASFIQTLPPG</sequence>
<dbReference type="InterPro" id="IPR025527">
    <property type="entry name" value="HUWE1/Rev1_UBM"/>
</dbReference>
<dbReference type="PaxDb" id="6945-B7P7Y1"/>
<gene>
    <name evidence="3" type="ORF">IscW_ISCW017073</name>
</gene>
<dbReference type="HOGENOM" id="CLU_856010_0_0_1"/>
<dbReference type="EMBL" id="ABJB010650068">
    <property type="status" value="NOT_ANNOTATED_CDS"/>
    <property type="molecule type" value="Genomic_DNA"/>
</dbReference>
<dbReference type="OrthoDB" id="8068875at2759"/>
<feature type="region of interest" description="Disordered" evidence="2">
    <location>
        <begin position="128"/>
        <end position="157"/>
    </location>
</feature>
<dbReference type="GO" id="GO:0016740">
    <property type="term" value="F:transferase activity"/>
    <property type="evidence" value="ECO:0007669"/>
    <property type="project" value="UniProtKB-KW"/>
</dbReference>
<feature type="region of interest" description="Disordered" evidence="2">
    <location>
        <begin position="1"/>
        <end position="22"/>
    </location>
</feature>
<keyword evidence="6" id="KW-1267">Proteomics identification</keyword>
<evidence type="ECO:0000256" key="1">
    <source>
        <dbReference type="ARBA" id="ARBA00022679"/>
    </source>
</evidence>
<reference evidence="3 5" key="1">
    <citation type="submission" date="2008-03" db="EMBL/GenBank/DDBJ databases">
        <title>Annotation of Ixodes scapularis.</title>
        <authorList>
            <consortium name="Ixodes scapularis Genome Project Consortium"/>
            <person name="Caler E."/>
            <person name="Hannick L.I."/>
            <person name="Bidwell S."/>
            <person name="Joardar V."/>
            <person name="Thiagarajan M."/>
            <person name="Amedeo P."/>
            <person name="Galinsky K.J."/>
            <person name="Schobel S."/>
            <person name="Inman J."/>
            <person name="Hostetler J."/>
            <person name="Miller J."/>
            <person name="Hammond M."/>
            <person name="Megy K."/>
            <person name="Lawson D."/>
            <person name="Kodira C."/>
            <person name="Sutton G."/>
            <person name="Meyer J."/>
            <person name="Hill C.A."/>
            <person name="Birren B."/>
            <person name="Nene V."/>
            <person name="Collins F."/>
            <person name="Alarcon-Chaidez F."/>
            <person name="Wikel S."/>
            <person name="Strausberg R."/>
        </authorList>
    </citation>
    <scope>NUCLEOTIDE SEQUENCE [LARGE SCALE GENOMIC DNA]</scope>
    <source>
        <strain evidence="5">Wikel</strain>
        <strain evidence="3">Wikel colony</strain>
    </source>
</reference>
<dbReference type="Proteomes" id="UP000001555">
    <property type="component" value="Unassembled WGS sequence"/>
</dbReference>
<dbReference type="EMBL" id="DS654280">
    <property type="protein sequence ID" value="EEC02703.1"/>
    <property type="molecule type" value="Genomic_DNA"/>
</dbReference>
<dbReference type="VEuPathDB" id="VectorBase:ISCP_013149"/>
<organism>
    <name type="scientific">Ixodes scapularis</name>
    <name type="common">Black-legged tick</name>
    <name type="synonym">Deer tick</name>
    <dbReference type="NCBI Taxonomy" id="6945"/>
    <lineage>
        <taxon>Eukaryota</taxon>
        <taxon>Metazoa</taxon>
        <taxon>Ecdysozoa</taxon>
        <taxon>Arthropoda</taxon>
        <taxon>Chelicerata</taxon>
        <taxon>Arachnida</taxon>
        <taxon>Acari</taxon>
        <taxon>Parasitiformes</taxon>
        <taxon>Ixodida</taxon>
        <taxon>Ixodoidea</taxon>
        <taxon>Ixodidae</taxon>
        <taxon>Ixodinae</taxon>
        <taxon>Ixodes</taxon>
    </lineage>
</organism>
<evidence type="ECO:0000313" key="5">
    <source>
        <dbReference type="Proteomes" id="UP000001555"/>
    </source>
</evidence>
<evidence type="ECO:0000313" key="4">
    <source>
        <dbReference type="EnsemblMetazoa" id="ISCW017073-PA"/>
    </source>
</evidence>
<evidence type="ECO:0007829" key="6">
    <source>
        <dbReference type="PeptideAtlas" id="B7P7Y1"/>
    </source>
</evidence>
<dbReference type="Gene3D" id="6.10.250.1630">
    <property type="match status" value="1"/>
</dbReference>
<dbReference type="AlphaFoldDB" id="B7P7Y1"/>